<dbReference type="InterPro" id="IPR050231">
    <property type="entry name" value="Iron_ascorbate_oxido_reductase"/>
</dbReference>
<keyword evidence="2" id="KW-0408">Iron</keyword>
<accession>A0A8X7R2U6</accession>
<dbReference type="Gene3D" id="2.60.120.330">
    <property type="entry name" value="B-lactam Antibiotic, Isopenicillin N Synthase, Chain"/>
    <property type="match status" value="2"/>
</dbReference>
<dbReference type="InterPro" id="IPR027443">
    <property type="entry name" value="IPNS-like_sf"/>
</dbReference>
<feature type="domain" description="Non-haem dioxygenase N-terminal" evidence="3">
    <location>
        <begin position="58"/>
        <end position="166"/>
    </location>
</feature>
<dbReference type="EMBL" id="JAAMPC010000011">
    <property type="protein sequence ID" value="KAG2279430.1"/>
    <property type="molecule type" value="Genomic_DNA"/>
</dbReference>
<keyword evidence="1" id="KW-0479">Metal-binding</keyword>
<dbReference type="GO" id="GO:0046872">
    <property type="term" value="F:metal ion binding"/>
    <property type="evidence" value="ECO:0007669"/>
    <property type="project" value="UniProtKB-KW"/>
</dbReference>
<reference evidence="4 5" key="1">
    <citation type="submission" date="2020-02" db="EMBL/GenBank/DDBJ databases">
        <authorList>
            <person name="Ma Q."/>
            <person name="Huang Y."/>
            <person name="Song X."/>
            <person name="Pei D."/>
        </authorList>
    </citation>
    <scope>NUCLEOTIDE SEQUENCE [LARGE SCALE GENOMIC DNA]</scope>
    <source>
        <strain evidence="4">Sxm20200214</strain>
        <tissue evidence="4">Leaf</tissue>
    </source>
</reference>
<evidence type="ECO:0000259" key="3">
    <source>
        <dbReference type="Pfam" id="PF14226"/>
    </source>
</evidence>
<proteinExistence type="predicted"/>
<dbReference type="Proteomes" id="UP000886595">
    <property type="component" value="Unassembled WGS sequence"/>
</dbReference>
<protein>
    <recommendedName>
        <fullName evidence="3">Non-haem dioxygenase N-terminal domain-containing protein</fullName>
    </recommendedName>
</protein>
<evidence type="ECO:0000313" key="5">
    <source>
        <dbReference type="Proteomes" id="UP000886595"/>
    </source>
</evidence>
<dbReference type="SUPFAM" id="SSF51197">
    <property type="entry name" value="Clavaminate synthase-like"/>
    <property type="match status" value="1"/>
</dbReference>
<evidence type="ECO:0000313" key="4">
    <source>
        <dbReference type="EMBL" id="KAG2279430.1"/>
    </source>
</evidence>
<name>A0A8X7R2U6_BRACI</name>
<dbReference type="Pfam" id="PF14226">
    <property type="entry name" value="DIOX_N"/>
    <property type="match status" value="1"/>
</dbReference>
<dbReference type="AlphaFoldDB" id="A0A8X7R2U6"/>
<dbReference type="InterPro" id="IPR026992">
    <property type="entry name" value="DIOX_N"/>
</dbReference>
<keyword evidence="5" id="KW-1185">Reference proteome</keyword>
<evidence type="ECO:0000256" key="1">
    <source>
        <dbReference type="ARBA" id="ARBA00022723"/>
    </source>
</evidence>
<gene>
    <name evidence="4" type="ORF">Bca52824_050650</name>
</gene>
<evidence type="ECO:0000256" key="2">
    <source>
        <dbReference type="ARBA" id="ARBA00023004"/>
    </source>
</evidence>
<comment type="caution">
    <text evidence="4">The sequence shown here is derived from an EMBL/GenBank/DDBJ whole genome shotgun (WGS) entry which is preliminary data.</text>
</comment>
<dbReference type="OrthoDB" id="288590at2759"/>
<sequence>MAMECITALPQRFSENKTKEDPSIFDANLLNQQSNHIPQQFVWPDHEKPSSDVQPLQVPLIDLAGFLSGDPFLVSEATRLVSEASKKHGFFLVTNHGVDETLLSRAHLFMDSFFKAPACEKQKAKRKWGESSGYASSFVGRYSSKLPWKETLSFKFSPEEKCHSQNIKDFNPKIMIHLTMPRPVLTIVTNVIDLFYTCRNVYQEYAEAMNILSLKITELLGMCLGIERRHFRDFFEDSESILRFCLHRAVVNSEKDRKTFAFFLCPKGDKVVKPPEELVRVMSGEREYPDFTWSMFLEFTQKHYRSDMNTLEEFSNWLKNRRSF</sequence>
<dbReference type="PANTHER" id="PTHR47990">
    <property type="entry name" value="2-OXOGLUTARATE (2OG) AND FE(II)-DEPENDENT OXYGENASE SUPERFAMILY PROTEIN-RELATED"/>
    <property type="match status" value="1"/>
</dbReference>
<organism evidence="4 5">
    <name type="scientific">Brassica carinata</name>
    <name type="common">Ethiopian mustard</name>
    <name type="synonym">Abyssinian cabbage</name>
    <dbReference type="NCBI Taxonomy" id="52824"/>
    <lineage>
        <taxon>Eukaryota</taxon>
        <taxon>Viridiplantae</taxon>
        <taxon>Streptophyta</taxon>
        <taxon>Embryophyta</taxon>
        <taxon>Tracheophyta</taxon>
        <taxon>Spermatophyta</taxon>
        <taxon>Magnoliopsida</taxon>
        <taxon>eudicotyledons</taxon>
        <taxon>Gunneridae</taxon>
        <taxon>Pentapetalae</taxon>
        <taxon>rosids</taxon>
        <taxon>malvids</taxon>
        <taxon>Brassicales</taxon>
        <taxon>Brassicaceae</taxon>
        <taxon>Brassiceae</taxon>
        <taxon>Brassica</taxon>
    </lineage>
</organism>